<dbReference type="EMBL" id="JAHQIW010006491">
    <property type="protein sequence ID" value="KAJ1369315.1"/>
    <property type="molecule type" value="Genomic_DNA"/>
</dbReference>
<reference evidence="1" key="1">
    <citation type="submission" date="2021-06" db="EMBL/GenBank/DDBJ databases">
        <title>Parelaphostrongylus tenuis whole genome reference sequence.</title>
        <authorList>
            <person name="Garwood T.J."/>
            <person name="Larsen P.A."/>
            <person name="Fountain-Jones N.M."/>
            <person name="Garbe J.R."/>
            <person name="Macchietto M.G."/>
            <person name="Kania S.A."/>
            <person name="Gerhold R.W."/>
            <person name="Richards J.E."/>
            <person name="Wolf T.M."/>
        </authorList>
    </citation>
    <scope>NUCLEOTIDE SEQUENCE</scope>
    <source>
        <strain evidence="1">MNPRO001-30</strain>
        <tissue evidence="1">Meninges</tissue>
    </source>
</reference>
<gene>
    <name evidence="1" type="ORF">KIN20_030740</name>
</gene>
<sequence length="121" mass="14106">MRHQMEEQADVRQHCSLGLNIPSKIVNSVNQGEKFYRFGVLLKQMAHFYNTIDQQMLPCWEASTFFSTMLPVNANRFPRVYVKADQLMRAVEQVDAQIGFNFGDWLILVQLDLEPLIEENL</sequence>
<dbReference type="Proteomes" id="UP001196413">
    <property type="component" value="Unassembled WGS sequence"/>
</dbReference>
<accession>A0AAD5R4B8</accession>
<protein>
    <submittedName>
        <fullName evidence="1">Uncharacterized protein</fullName>
    </submittedName>
</protein>
<evidence type="ECO:0000313" key="1">
    <source>
        <dbReference type="EMBL" id="KAJ1369315.1"/>
    </source>
</evidence>
<organism evidence="1 2">
    <name type="scientific">Parelaphostrongylus tenuis</name>
    <name type="common">Meningeal worm</name>
    <dbReference type="NCBI Taxonomy" id="148309"/>
    <lineage>
        <taxon>Eukaryota</taxon>
        <taxon>Metazoa</taxon>
        <taxon>Ecdysozoa</taxon>
        <taxon>Nematoda</taxon>
        <taxon>Chromadorea</taxon>
        <taxon>Rhabditida</taxon>
        <taxon>Rhabditina</taxon>
        <taxon>Rhabditomorpha</taxon>
        <taxon>Strongyloidea</taxon>
        <taxon>Metastrongylidae</taxon>
        <taxon>Parelaphostrongylus</taxon>
    </lineage>
</organism>
<comment type="caution">
    <text evidence="1">The sequence shown here is derived from an EMBL/GenBank/DDBJ whole genome shotgun (WGS) entry which is preliminary data.</text>
</comment>
<proteinExistence type="predicted"/>
<dbReference type="AlphaFoldDB" id="A0AAD5R4B8"/>
<keyword evidence="2" id="KW-1185">Reference proteome</keyword>
<name>A0AAD5R4B8_PARTN</name>
<evidence type="ECO:0000313" key="2">
    <source>
        <dbReference type="Proteomes" id="UP001196413"/>
    </source>
</evidence>